<protein>
    <submittedName>
        <fullName evidence="2">Phage Mu protein F like protein</fullName>
    </submittedName>
</protein>
<dbReference type="STRING" id="1122133.SAMN02745157_4857"/>
<gene>
    <name evidence="2" type="ORF">SAMN02745157_4857</name>
</gene>
<reference evidence="2 3" key="1">
    <citation type="submission" date="2016-11" db="EMBL/GenBank/DDBJ databases">
        <authorList>
            <person name="Jaros S."/>
            <person name="Januszkiewicz K."/>
            <person name="Wedrychowicz H."/>
        </authorList>
    </citation>
    <scope>NUCLEOTIDE SEQUENCE [LARGE SCALE GENOMIC DNA]</scope>
    <source>
        <strain evidence="2 3">DSM 19436</strain>
    </source>
</reference>
<evidence type="ECO:0000313" key="2">
    <source>
        <dbReference type="EMBL" id="SHG79697.1"/>
    </source>
</evidence>
<accession>A0A1M5MR55</accession>
<organism evidence="2 3">
    <name type="scientific">Kaistia soli DSM 19436</name>
    <dbReference type="NCBI Taxonomy" id="1122133"/>
    <lineage>
        <taxon>Bacteria</taxon>
        <taxon>Pseudomonadati</taxon>
        <taxon>Pseudomonadota</taxon>
        <taxon>Alphaproteobacteria</taxon>
        <taxon>Hyphomicrobiales</taxon>
        <taxon>Kaistiaceae</taxon>
        <taxon>Kaistia</taxon>
    </lineage>
</organism>
<sequence>MDANRFDQLVEGWRPRLQKAFLDAVYQLRDDVQIGLVGELLEKGDVDGALRAVGLDPLAFRDLDQAIADAYADGGDFTTKGLPPLRQPSGHRIDIRFDVRNQRAEDDLRRHSSRLITEIIADQREMVRQVLTASMEASENPRTVALNIAGRVNAATGKREGGILGLTSSQEQWVRSFQARLASGNPTEMRAATAMTLRDKRFDRTIEKAIREEKPIPAEALAKMVAAYRNRALRYRGEAIGRTEAMTALHKGAMEAARQAIEAGQVQEGAVRKVWHSASDSRVRDTHRILNGKKVGFRAEFVSPSGAKLQYPGDPAGGPAEVVNCRCWMDVKVDYLAGVTPSAPKPFQRGTLDAAAKDYVVSKGRADGKEHLAGYDLDSGEPVETIDSDQSNFVGFTPALTKLLNSPAKRIVLHHNHPSSTSLSRGDIAMMLRFPGMDEVFAHGHDGSEYRAKVKTKFGIEVYDAVQQKVFAEMAVQGRAGLLDLATAGQVVQHVISTIMARRGYLDYAARLLGKSAEAYEARRAYFDDLVDRLAGSLE</sequence>
<dbReference type="Proteomes" id="UP000184485">
    <property type="component" value="Unassembled WGS sequence"/>
</dbReference>
<evidence type="ECO:0000259" key="1">
    <source>
        <dbReference type="Pfam" id="PF04233"/>
    </source>
</evidence>
<dbReference type="Pfam" id="PF04233">
    <property type="entry name" value="Phage_Mu_F"/>
    <property type="match status" value="1"/>
</dbReference>
<keyword evidence="3" id="KW-1185">Reference proteome</keyword>
<dbReference type="OrthoDB" id="952090at2"/>
<dbReference type="RefSeq" id="WP_073058228.1">
    <property type="nucleotide sequence ID" value="NZ_FQUP01000007.1"/>
</dbReference>
<evidence type="ECO:0000313" key="3">
    <source>
        <dbReference type="Proteomes" id="UP000184485"/>
    </source>
</evidence>
<dbReference type="EMBL" id="FQUP01000007">
    <property type="protein sequence ID" value="SHG79697.1"/>
    <property type="molecule type" value="Genomic_DNA"/>
</dbReference>
<feature type="domain" description="Phage head morphogenesis" evidence="1">
    <location>
        <begin position="222"/>
        <end position="327"/>
    </location>
</feature>
<dbReference type="InterPro" id="IPR006528">
    <property type="entry name" value="Phage_head_morphogenesis_dom"/>
</dbReference>
<dbReference type="AlphaFoldDB" id="A0A1M5MR55"/>
<proteinExistence type="predicted"/>
<name>A0A1M5MR55_9HYPH</name>